<dbReference type="RefSeq" id="WP_112256537.1">
    <property type="nucleotide sequence ID" value="NZ_QMIG01000001.1"/>
</dbReference>
<evidence type="ECO:0000313" key="4">
    <source>
        <dbReference type="Proteomes" id="UP000250462"/>
    </source>
</evidence>
<sequence>MASPVPGLPTGMVVGTYDEYADAQRAVDYLADHKFPVEHLAIVGTELRQVERVTGRMTWAKALLGGLATGAWLGLFVGLLLSLFTEEGWGTIILMSMAWGSVFMMIFGAVGYAFTGGRRDFTSKSVIVAGKYEIYCQHQHAEDARNHLARLSLQNG</sequence>
<feature type="transmembrane region" description="Helical" evidence="1">
    <location>
        <begin position="89"/>
        <end position="114"/>
    </location>
</feature>
<dbReference type="Pfam" id="PF11181">
    <property type="entry name" value="YflT"/>
    <property type="match status" value="1"/>
</dbReference>
<evidence type="ECO:0000259" key="2">
    <source>
        <dbReference type="Pfam" id="PF11181"/>
    </source>
</evidence>
<dbReference type="AlphaFoldDB" id="A0A329R2F4"/>
<accession>A0A329R2F4</accession>
<dbReference type="Proteomes" id="UP000250462">
    <property type="component" value="Unassembled WGS sequence"/>
</dbReference>
<feature type="transmembrane region" description="Helical" evidence="1">
    <location>
        <begin position="62"/>
        <end position="83"/>
    </location>
</feature>
<keyword evidence="1" id="KW-1133">Transmembrane helix</keyword>
<keyword evidence="1" id="KW-0812">Transmembrane</keyword>
<keyword evidence="4" id="KW-1185">Reference proteome</keyword>
<proteinExistence type="predicted"/>
<gene>
    <name evidence="3" type="ORF">DPM12_01835</name>
</gene>
<keyword evidence="1" id="KW-0472">Membrane</keyword>
<protein>
    <recommendedName>
        <fullName evidence="2">General stress protein 17M-like domain-containing protein</fullName>
    </recommendedName>
</protein>
<feature type="domain" description="General stress protein 17M-like" evidence="2">
    <location>
        <begin position="13"/>
        <end position="86"/>
    </location>
</feature>
<name>A0A329R2F4_9ACTN</name>
<dbReference type="InterPro" id="IPR025889">
    <property type="entry name" value="GSP17M-like_dom"/>
</dbReference>
<dbReference type="EMBL" id="QMIG01000001">
    <property type="protein sequence ID" value="RAW18825.1"/>
    <property type="molecule type" value="Genomic_DNA"/>
</dbReference>
<reference evidence="3 4" key="1">
    <citation type="submission" date="2018-06" db="EMBL/GenBank/DDBJ databases">
        <title>Phytoactinopolyspora halophila sp. nov., a novel halophilic actinomycete isolated from a saline soil in China.</title>
        <authorList>
            <person name="Tang S.-K."/>
        </authorList>
    </citation>
    <scope>NUCLEOTIDE SEQUENCE [LARGE SCALE GENOMIC DNA]</scope>
    <source>
        <strain evidence="3 4">YIM 96934</strain>
    </source>
</reference>
<evidence type="ECO:0000313" key="3">
    <source>
        <dbReference type="EMBL" id="RAW18825.1"/>
    </source>
</evidence>
<comment type="caution">
    <text evidence="3">The sequence shown here is derived from an EMBL/GenBank/DDBJ whole genome shotgun (WGS) entry which is preliminary data.</text>
</comment>
<organism evidence="3 4">
    <name type="scientific">Phytoactinopolyspora halophila</name>
    <dbReference type="NCBI Taxonomy" id="1981511"/>
    <lineage>
        <taxon>Bacteria</taxon>
        <taxon>Bacillati</taxon>
        <taxon>Actinomycetota</taxon>
        <taxon>Actinomycetes</taxon>
        <taxon>Jiangellales</taxon>
        <taxon>Jiangellaceae</taxon>
        <taxon>Phytoactinopolyspora</taxon>
    </lineage>
</organism>
<evidence type="ECO:0000256" key="1">
    <source>
        <dbReference type="SAM" id="Phobius"/>
    </source>
</evidence>
<dbReference type="OrthoDB" id="3381462at2"/>